<dbReference type="EMBL" id="BLMI01000067">
    <property type="protein sequence ID" value="GFI40599.1"/>
    <property type="molecule type" value="Genomic_DNA"/>
</dbReference>
<dbReference type="AlphaFoldDB" id="A0A1I0H293"/>
<sequence length="115" mass="13816">MGFYKIPSSEKNNIEIIKSYIMLYPYWKDIYLKNNDLKEQSLQLLNLIFVENFFKDKSNKNIIVNCLMLKNNKGLEYVAYSMYYSESGLRNKINIILRDINLKIQKLTFLKFHDD</sequence>
<accession>A0A1I0H293</accession>
<dbReference type="Proteomes" id="UP000490821">
    <property type="component" value="Unassembled WGS sequence"/>
</dbReference>
<evidence type="ECO:0000313" key="1">
    <source>
        <dbReference type="EMBL" id="GFI40599.1"/>
    </source>
</evidence>
<evidence type="ECO:0000313" key="4">
    <source>
        <dbReference type="Proteomes" id="UP000490821"/>
    </source>
</evidence>
<reference evidence="3" key="1">
    <citation type="submission" date="2016-10" db="EMBL/GenBank/DDBJ databases">
        <authorList>
            <person name="Varghese N."/>
            <person name="Submissions S."/>
        </authorList>
    </citation>
    <scope>NUCLEOTIDE SEQUENCE [LARGE SCALE GENOMIC DNA]</scope>
    <source>
        <strain evidence="3">DSM 1551</strain>
    </source>
</reference>
<reference evidence="2" key="2">
    <citation type="submission" date="2016-10" db="EMBL/GenBank/DDBJ databases">
        <authorList>
            <person name="de Groot N.N."/>
        </authorList>
    </citation>
    <scope>NUCLEOTIDE SEQUENCE [LARGE SCALE GENOMIC DNA]</scope>
    <source>
        <strain evidence="2">DSM 1551</strain>
    </source>
</reference>
<protein>
    <submittedName>
        <fullName evidence="2">Uncharacterized protein</fullName>
    </submittedName>
</protein>
<organism evidence="2 3">
    <name type="scientific">Thomasclavelia cocleata</name>
    <dbReference type="NCBI Taxonomy" id="69824"/>
    <lineage>
        <taxon>Bacteria</taxon>
        <taxon>Bacillati</taxon>
        <taxon>Bacillota</taxon>
        <taxon>Erysipelotrichia</taxon>
        <taxon>Erysipelotrichales</taxon>
        <taxon>Coprobacillaceae</taxon>
        <taxon>Thomasclavelia</taxon>
    </lineage>
</organism>
<dbReference type="Proteomes" id="UP000198558">
    <property type="component" value="Unassembled WGS sequence"/>
</dbReference>
<evidence type="ECO:0000313" key="3">
    <source>
        <dbReference type="Proteomes" id="UP000198558"/>
    </source>
</evidence>
<evidence type="ECO:0000313" key="2">
    <source>
        <dbReference type="EMBL" id="SET77823.1"/>
    </source>
</evidence>
<dbReference type="RefSeq" id="WP_092356056.1">
    <property type="nucleotide sequence ID" value="NZ_BLMI01000067.1"/>
</dbReference>
<dbReference type="GeneID" id="78289274"/>
<name>A0A1I0H293_9FIRM</name>
<gene>
    <name evidence="1" type="ORF">IMSAGC017_00634</name>
    <name evidence="2" type="ORF">SAMN04489758_1419</name>
</gene>
<reference evidence="1 4" key="3">
    <citation type="journal article" date="2020" name="Microbiome">
        <title>Single-cell genomics of uncultured bacteria reveals dietary fiber responders in the mouse gut microbiota.</title>
        <authorList>
            <person name="Chijiiwa R."/>
            <person name="Hosokawa M."/>
            <person name="Kogawa M."/>
            <person name="Nishikawa Y."/>
            <person name="Ide K."/>
            <person name="Sakanashi C."/>
            <person name="Takahashi K."/>
            <person name="Takeyama H."/>
        </authorList>
    </citation>
    <scope>NUCLEOTIDE SEQUENCE [LARGE SCALE GENOMIC DNA]</scope>
    <source>
        <strain evidence="1">IMSAGC_017</strain>
    </source>
</reference>
<keyword evidence="3" id="KW-1185">Reference proteome</keyword>
<proteinExistence type="predicted"/>
<dbReference type="EMBL" id="FOIN01000041">
    <property type="protein sequence ID" value="SET77823.1"/>
    <property type="molecule type" value="Genomic_DNA"/>
</dbReference>